<feature type="transmembrane region" description="Helical" evidence="8">
    <location>
        <begin position="274"/>
        <end position="299"/>
    </location>
</feature>
<feature type="transmembrane region" description="Helical" evidence="8">
    <location>
        <begin position="42"/>
        <end position="62"/>
    </location>
</feature>
<dbReference type="NCBIfam" id="TIGR00912">
    <property type="entry name" value="2A0309"/>
    <property type="match status" value="1"/>
</dbReference>
<dbReference type="RefSeq" id="WP_380705851.1">
    <property type="nucleotide sequence ID" value="NZ_JBHSAP010000018.1"/>
</dbReference>
<keyword evidence="4" id="KW-0309">Germination</keyword>
<evidence type="ECO:0000256" key="8">
    <source>
        <dbReference type="SAM" id="Phobius"/>
    </source>
</evidence>
<keyword evidence="3" id="KW-0813">Transport</keyword>
<dbReference type="Proteomes" id="UP001595843">
    <property type="component" value="Unassembled WGS sequence"/>
</dbReference>
<protein>
    <submittedName>
        <fullName evidence="9">GerAB/ArcD/ProY family transporter</fullName>
    </submittedName>
</protein>
<evidence type="ECO:0000313" key="9">
    <source>
        <dbReference type="EMBL" id="MFC4078020.1"/>
    </source>
</evidence>
<dbReference type="Pfam" id="PF03845">
    <property type="entry name" value="Spore_permease"/>
    <property type="match status" value="1"/>
</dbReference>
<feature type="transmembrane region" description="Helical" evidence="8">
    <location>
        <begin position="311"/>
        <end position="329"/>
    </location>
</feature>
<feature type="transmembrane region" description="Helical" evidence="8">
    <location>
        <begin position="195"/>
        <end position="212"/>
    </location>
</feature>
<evidence type="ECO:0000313" key="10">
    <source>
        <dbReference type="Proteomes" id="UP001595843"/>
    </source>
</evidence>
<evidence type="ECO:0000256" key="1">
    <source>
        <dbReference type="ARBA" id="ARBA00004141"/>
    </source>
</evidence>
<reference evidence="10" key="1">
    <citation type="journal article" date="2019" name="Int. J. Syst. Evol. Microbiol.">
        <title>The Global Catalogue of Microorganisms (GCM) 10K type strain sequencing project: providing services to taxonomists for standard genome sequencing and annotation.</title>
        <authorList>
            <consortium name="The Broad Institute Genomics Platform"/>
            <consortium name="The Broad Institute Genome Sequencing Center for Infectious Disease"/>
            <person name="Wu L."/>
            <person name="Ma J."/>
        </authorList>
    </citation>
    <scope>NUCLEOTIDE SEQUENCE [LARGE SCALE GENOMIC DNA]</scope>
    <source>
        <strain evidence="10">IBRC-M 10813</strain>
    </source>
</reference>
<feature type="transmembrane region" description="Helical" evidence="8">
    <location>
        <begin position="341"/>
        <end position="361"/>
    </location>
</feature>
<sequence>MTRKKISISPTQFMFIVLQTQVGTGIISLPHGVHAEAKGDSWLAVLIAGLVTQLLILLIWALNKRFPSQSLYEFLPRLTGKWLGKILILGYSLFFLILSSMALILYFGIIRTWMLPETPRWIINGLMIVATVYMGISNLRQIARLFVFVSAVVAIHVLIATLTYFDPYTSTNIDYIFPLAQIAGPIKLLKGANESTFAMTGFETMLVLYPFVEGSPAAKLKAASLANFGTTLIYVFITFTALLVFSPVELDMIPSPIIYMLKAFKFPLVERPDLYFLTLWIISVFTTMVSFLYTATLGFTRLFNQHVHRKWILWAGLLGYAISFIPFSKLEVEKFNEVVNILSYIFIGGLPCILLILSYLLGKKDERGGVA</sequence>
<evidence type="ECO:0000256" key="3">
    <source>
        <dbReference type="ARBA" id="ARBA00022448"/>
    </source>
</evidence>
<evidence type="ECO:0000256" key="7">
    <source>
        <dbReference type="ARBA" id="ARBA00023136"/>
    </source>
</evidence>
<keyword evidence="5 8" id="KW-0812">Transmembrane</keyword>
<evidence type="ECO:0000256" key="6">
    <source>
        <dbReference type="ARBA" id="ARBA00022989"/>
    </source>
</evidence>
<keyword evidence="7 8" id="KW-0472">Membrane</keyword>
<gene>
    <name evidence="9" type="ORF">ACFOUO_14555</name>
</gene>
<feature type="transmembrane region" description="Helical" evidence="8">
    <location>
        <begin position="121"/>
        <end position="139"/>
    </location>
</feature>
<dbReference type="InterPro" id="IPR004761">
    <property type="entry name" value="Spore_GerAB"/>
</dbReference>
<feature type="transmembrane region" description="Helical" evidence="8">
    <location>
        <begin position="224"/>
        <end position="245"/>
    </location>
</feature>
<dbReference type="PANTHER" id="PTHR34975:SF2">
    <property type="entry name" value="SPORE GERMINATION PROTEIN A2"/>
    <property type="match status" value="1"/>
</dbReference>
<dbReference type="PANTHER" id="PTHR34975">
    <property type="entry name" value="SPORE GERMINATION PROTEIN A2"/>
    <property type="match status" value="1"/>
</dbReference>
<comment type="similarity">
    <text evidence="2">Belongs to the amino acid-polyamine-organocation (APC) superfamily. Spore germination protein (SGP) (TC 2.A.3.9) family.</text>
</comment>
<organism evidence="9 10">
    <name type="scientific">Salinithrix halophila</name>
    <dbReference type="NCBI Taxonomy" id="1485204"/>
    <lineage>
        <taxon>Bacteria</taxon>
        <taxon>Bacillati</taxon>
        <taxon>Bacillota</taxon>
        <taxon>Bacilli</taxon>
        <taxon>Bacillales</taxon>
        <taxon>Thermoactinomycetaceae</taxon>
        <taxon>Salinithrix</taxon>
    </lineage>
</organism>
<proteinExistence type="inferred from homology"/>
<comment type="caution">
    <text evidence="9">The sequence shown here is derived from an EMBL/GenBank/DDBJ whole genome shotgun (WGS) entry which is preliminary data.</text>
</comment>
<dbReference type="EMBL" id="JBHSAP010000018">
    <property type="protein sequence ID" value="MFC4078020.1"/>
    <property type="molecule type" value="Genomic_DNA"/>
</dbReference>
<evidence type="ECO:0000256" key="5">
    <source>
        <dbReference type="ARBA" id="ARBA00022692"/>
    </source>
</evidence>
<keyword evidence="6 8" id="KW-1133">Transmembrane helix</keyword>
<feature type="transmembrane region" description="Helical" evidence="8">
    <location>
        <begin position="82"/>
        <end position="109"/>
    </location>
</feature>
<feature type="transmembrane region" description="Helical" evidence="8">
    <location>
        <begin position="12"/>
        <end position="30"/>
    </location>
</feature>
<comment type="subcellular location">
    <subcellularLocation>
        <location evidence="1">Membrane</location>
        <topology evidence="1">Multi-pass membrane protein</topology>
    </subcellularLocation>
</comment>
<name>A0ABV8JI25_9BACL</name>
<evidence type="ECO:0000256" key="4">
    <source>
        <dbReference type="ARBA" id="ARBA00022544"/>
    </source>
</evidence>
<accession>A0ABV8JI25</accession>
<keyword evidence="10" id="KW-1185">Reference proteome</keyword>
<evidence type="ECO:0000256" key="2">
    <source>
        <dbReference type="ARBA" id="ARBA00007998"/>
    </source>
</evidence>
<dbReference type="Gene3D" id="1.20.1740.10">
    <property type="entry name" value="Amino acid/polyamine transporter I"/>
    <property type="match status" value="1"/>
</dbReference>
<feature type="transmembrane region" description="Helical" evidence="8">
    <location>
        <begin position="146"/>
        <end position="165"/>
    </location>
</feature>